<feature type="compositionally biased region" description="Polar residues" evidence="5">
    <location>
        <begin position="590"/>
        <end position="620"/>
    </location>
</feature>
<evidence type="ECO:0000256" key="3">
    <source>
        <dbReference type="ARBA" id="ARBA00023163"/>
    </source>
</evidence>
<feature type="domain" description="Myb-like" evidence="6">
    <location>
        <begin position="80"/>
        <end position="132"/>
    </location>
</feature>
<dbReference type="InterPro" id="IPR009057">
    <property type="entry name" value="Homeodomain-like_sf"/>
</dbReference>
<dbReference type="InterPro" id="IPR052245">
    <property type="entry name" value="Plant_Stress_Dev_TF"/>
</dbReference>
<feature type="region of interest" description="Disordered" evidence="5">
    <location>
        <begin position="375"/>
        <end position="566"/>
    </location>
</feature>
<dbReference type="CDD" id="cd00167">
    <property type="entry name" value="SANT"/>
    <property type="match status" value="1"/>
</dbReference>
<comment type="caution">
    <text evidence="8">The sequence shown here is derived from an EMBL/GenBank/DDBJ whole genome shotgun (WGS) entry which is preliminary data.</text>
</comment>
<gene>
    <name evidence="8" type="ORF">WJX75_003177</name>
</gene>
<proteinExistence type="predicted"/>
<dbReference type="InterPro" id="IPR006447">
    <property type="entry name" value="Myb_dom_plants"/>
</dbReference>
<feature type="compositionally biased region" description="Basic and acidic residues" evidence="5">
    <location>
        <begin position="492"/>
        <end position="502"/>
    </location>
</feature>
<evidence type="ECO:0000256" key="4">
    <source>
        <dbReference type="ARBA" id="ARBA00023242"/>
    </source>
</evidence>
<evidence type="ECO:0000256" key="1">
    <source>
        <dbReference type="ARBA" id="ARBA00023015"/>
    </source>
</evidence>
<organism evidence="8 9">
    <name type="scientific">Coccomyxa subellipsoidea</name>
    <dbReference type="NCBI Taxonomy" id="248742"/>
    <lineage>
        <taxon>Eukaryota</taxon>
        <taxon>Viridiplantae</taxon>
        <taxon>Chlorophyta</taxon>
        <taxon>core chlorophytes</taxon>
        <taxon>Trebouxiophyceae</taxon>
        <taxon>Trebouxiophyceae incertae sedis</taxon>
        <taxon>Coccomyxaceae</taxon>
        <taxon>Coccomyxa</taxon>
    </lineage>
</organism>
<evidence type="ECO:0000313" key="9">
    <source>
        <dbReference type="Proteomes" id="UP001491310"/>
    </source>
</evidence>
<feature type="domain" description="HTH myb-type" evidence="7">
    <location>
        <begin position="80"/>
        <end position="136"/>
    </location>
</feature>
<dbReference type="PANTHER" id="PTHR44191">
    <property type="entry name" value="TRANSCRIPTION FACTOR KUA1"/>
    <property type="match status" value="1"/>
</dbReference>
<keyword evidence="4" id="KW-0539">Nucleus</keyword>
<evidence type="ECO:0000259" key="6">
    <source>
        <dbReference type="PROSITE" id="PS50090"/>
    </source>
</evidence>
<feature type="region of interest" description="Disordered" evidence="5">
    <location>
        <begin position="1"/>
        <end position="93"/>
    </location>
</feature>
<feature type="compositionally biased region" description="Polar residues" evidence="5">
    <location>
        <begin position="1"/>
        <end position="23"/>
    </location>
</feature>
<keyword evidence="2" id="KW-0238">DNA-binding</keyword>
<sequence>MQGEISNSGTNGEQTDSHTSACEQTADGVMQAPETALEPGLGSCQELPKPSLLGSKRSHSSGNRSDESESGTEQSHHDQRQRRRGNPWSEDEHRNFLAGLKKLGKGDWRGISRHFVQTRTPTQVASHAQKYFIRQLNLHNRKRRSSLFDMAPEPEMGPSTGPVTEAALHALQQGRQGDLFGSNMQNSRGLGAADIHRLKGGAEQEETLGSQQWMQGQMPAPAAHPAVLQAMLQAAAVGGQCMPPMAAMYMAAAFSGRPPGLLPLQQQGGFPLPPPFAFGGLPGMPGAAGPGALTPQQLAGMSVLLQQQQQQQAAAAAAMFPGAFNPAHDRVAAAMQSQFASAVAANQMLAMQGQMGGHPGLPNGGQLVPPVPPFGGATLYRPPSGGNLSGFSGGPMPREQFSQQQPQLTDDGERSFGLRRDTGTGSMGGRDQALSGLGSREQSGQNTDGGSEMRATRVHRPQPTHARPAYPRDFLRDGLLARNGPSDLGVSEGRHMPAHDSNLRACPLGNDRLGSGGRISSFRQLAQSPRTSGQEDQGETTAGSGGRSGGDRGATKDGRSSSCTITNRDRLAQQAFGESCVLSAERRFPTSGSMQSSLQDTQDNSLGNSTQFAPSLNQHSPGVLSPH</sequence>
<name>A0ABR2YHR8_9CHLO</name>
<protein>
    <recommendedName>
        <fullName evidence="10">HTH myb-type domain-containing protein</fullName>
    </recommendedName>
</protein>
<dbReference type="PROSITE" id="PS51294">
    <property type="entry name" value="HTH_MYB"/>
    <property type="match status" value="1"/>
</dbReference>
<evidence type="ECO:0008006" key="10">
    <source>
        <dbReference type="Google" id="ProtNLM"/>
    </source>
</evidence>
<keyword evidence="9" id="KW-1185">Reference proteome</keyword>
<evidence type="ECO:0000256" key="2">
    <source>
        <dbReference type="ARBA" id="ARBA00023125"/>
    </source>
</evidence>
<dbReference type="NCBIfam" id="TIGR01557">
    <property type="entry name" value="myb_SHAQKYF"/>
    <property type="match status" value="1"/>
</dbReference>
<feature type="compositionally biased region" description="Basic and acidic residues" evidence="5">
    <location>
        <begin position="411"/>
        <end position="422"/>
    </location>
</feature>
<dbReference type="InterPro" id="IPR001005">
    <property type="entry name" value="SANT/Myb"/>
</dbReference>
<feature type="region of interest" description="Disordered" evidence="5">
    <location>
        <begin position="587"/>
        <end position="627"/>
    </location>
</feature>
<dbReference type="SUPFAM" id="SSF46689">
    <property type="entry name" value="Homeodomain-like"/>
    <property type="match status" value="1"/>
</dbReference>
<dbReference type="Pfam" id="PF00249">
    <property type="entry name" value="Myb_DNA-binding"/>
    <property type="match status" value="1"/>
</dbReference>
<feature type="compositionally biased region" description="Basic and acidic residues" evidence="5">
    <location>
        <begin position="549"/>
        <end position="559"/>
    </location>
</feature>
<dbReference type="Gene3D" id="1.10.10.60">
    <property type="entry name" value="Homeodomain-like"/>
    <property type="match status" value="1"/>
</dbReference>
<evidence type="ECO:0000313" key="8">
    <source>
        <dbReference type="EMBL" id="KAK9905616.1"/>
    </source>
</evidence>
<feature type="compositionally biased region" description="Polar residues" evidence="5">
    <location>
        <begin position="440"/>
        <end position="449"/>
    </location>
</feature>
<evidence type="ECO:0000256" key="5">
    <source>
        <dbReference type="SAM" id="MobiDB-lite"/>
    </source>
</evidence>
<dbReference type="PROSITE" id="PS50090">
    <property type="entry name" value="MYB_LIKE"/>
    <property type="match status" value="1"/>
</dbReference>
<dbReference type="PANTHER" id="PTHR44191:SF62">
    <property type="entry name" value="OS04G0341900 PROTEIN"/>
    <property type="match status" value="1"/>
</dbReference>
<reference evidence="8 9" key="1">
    <citation type="journal article" date="2024" name="Nat. Commun.">
        <title>Phylogenomics reveals the evolutionary origins of lichenization in chlorophyte algae.</title>
        <authorList>
            <person name="Puginier C."/>
            <person name="Libourel C."/>
            <person name="Otte J."/>
            <person name="Skaloud P."/>
            <person name="Haon M."/>
            <person name="Grisel S."/>
            <person name="Petersen M."/>
            <person name="Berrin J.G."/>
            <person name="Delaux P.M."/>
            <person name="Dal Grande F."/>
            <person name="Keller J."/>
        </authorList>
    </citation>
    <scope>NUCLEOTIDE SEQUENCE [LARGE SCALE GENOMIC DNA]</scope>
    <source>
        <strain evidence="8 9">SAG 216-7</strain>
    </source>
</reference>
<evidence type="ECO:0000259" key="7">
    <source>
        <dbReference type="PROSITE" id="PS51294"/>
    </source>
</evidence>
<keyword evidence="1" id="KW-0805">Transcription regulation</keyword>
<feature type="compositionally biased region" description="Polar residues" evidence="5">
    <location>
        <begin position="521"/>
        <end position="535"/>
    </location>
</feature>
<keyword evidence="3" id="KW-0804">Transcription</keyword>
<dbReference type="SMART" id="SM00717">
    <property type="entry name" value="SANT"/>
    <property type="match status" value="1"/>
</dbReference>
<dbReference type="Proteomes" id="UP001491310">
    <property type="component" value="Unassembled WGS sequence"/>
</dbReference>
<accession>A0ABR2YHR8</accession>
<dbReference type="InterPro" id="IPR017930">
    <property type="entry name" value="Myb_dom"/>
</dbReference>
<dbReference type="EMBL" id="JALJOT010000011">
    <property type="protein sequence ID" value="KAK9905616.1"/>
    <property type="molecule type" value="Genomic_DNA"/>
</dbReference>